<feature type="region of interest" description="Disordered" evidence="10">
    <location>
        <begin position="45"/>
        <end position="151"/>
    </location>
</feature>
<dbReference type="KEGG" id="fas:105267809"/>
<feature type="transmembrane region" description="Helical" evidence="11">
    <location>
        <begin position="347"/>
        <end position="372"/>
    </location>
</feature>
<comment type="subcellular location">
    <subcellularLocation>
        <location evidence="1">Nucleus inner membrane</location>
        <topology evidence="1">Multi-pass membrane protein</topology>
    </subcellularLocation>
</comment>
<keyword evidence="5 11" id="KW-1133">Transmembrane helix</keyword>
<evidence type="ECO:0000313" key="16">
    <source>
        <dbReference type="RefSeq" id="XP_011305218.1"/>
    </source>
</evidence>
<feature type="transmembrane region" description="Helical" evidence="11">
    <location>
        <begin position="447"/>
        <end position="466"/>
    </location>
</feature>
<feature type="transmembrane region" description="Helical" evidence="11">
    <location>
        <begin position="413"/>
        <end position="435"/>
    </location>
</feature>
<evidence type="ECO:0000256" key="2">
    <source>
        <dbReference type="ARBA" id="ARBA00005402"/>
    </source>
</evidence>
<feature type="transmembrane region" description="Helical" evidence="11">
    <location>
        <begin position="510"/>
        <end position="529"/>
    </location>
</feature>
<dbReference type="GO" id="GO:0050613">
    <property type="term" value="F:Delta14-sterol reductase activity"/>
    <property type="evidence" value="ECO:0007669"/>
    <property type="project" value="TreeGrafter"/>
</dbReference>
<keyword evidence="6" id="KW-0238">DNA-binding</keyword>
<reference evidence="15 16" key="2">
    <citation type="submission" date="2025-04" db="UniProtKB">
        <authorList>
            <consortium name="RefSeq"/>
        </authorList>
    </citation>
    <scope>IDENTIFICATION</scope>
    <source>
        <strain evidence="15 16">USDA-PBARC FA_bdor</strain>
        <tissue evidence="15 16">Whole organism</tissue>
    </source>
</reference>
<dbReference type="PANTHER" id="PTHR21257">
    <property type="entry name" value="DELTA(14)-STEROL REDUCTASE"/>
    <property type="match status" value="1"/>
</dbReference>
<feature type="compositionally biased region" description="Basic and acidic residues" evidence="10">
    <location>
        <begin position="45"/>
        <end position="55"/>
    </location>
</feature>
<evidence type="ECO:0000256" key="5">
    <source>
        <dbReference type="ARBA" id="ARBA00022989"/>
    </source>
</evidence>
<keyword evidence="14" id="KW-1185">Reference proteome</keyword>
<name>A0A0C9R1C3_9HYME</name>
<evidence type="ECO:0000313" key="15">
    <source>
        <dbReference type="RefSeq" id="XP_011305217.1"/>
    </source>
</evidence>
<keyword evidence="7 11" id="KW-0472">Membrane</keyword>
<dbReference type="CTD" id="3930"/>
<evidence type="ECO:0000256" key="7">
    <source>
        <dbReference type="ARBA" id="ARBA00023136"/>
    </source>
</evidence>
<proteinExistence type="inferred from homology"/>
<feature type="transmembrane region" description="Helical" evidence="11">
    <location>
        <begin position="278"/>
        <end position="301"/>
    </location>
</feature>
<feature type="compositionally biased region" description="Basic residues" evidence="10">
    <location>
        <begin position="59"/>
        <end position="74"/>
    </location>
</feature>
<evidence type="ECO:0000313" key="13">
    <source>
        <dbReference type="EMBL" id="JAG70433.1"/>
    </source>
</evidence>
<evidence type="ECO:0000256" key="1">
    <source>
        <dbReference type="ARBA" id="ARBA00004473"/>
    </source>
</evidence>
<evidence type="ECO:0000256" key="8">
    <source>
        <dbReference type="ARBA" id="ARBA00023170"/>
    </source>
</evidence>
<dbReference type="PANTHER" id="PTHR21257:SF55">
    <property type="entry name" value="DELTA(14)-STEROL REDUCTASE LBR"/>
    <property type="match status" value="1"/>
</dbReference>
<keyword evidence="8" id="KW-0675">Receptor</keyword>
<dbReference type="OrthoDB" id="5326588at2759"/>
<evidence type="ECO:0000256" key="6">
    <source>
        <dbReference type="ARBA" id="ARBA00023125"/>
    </source>
</evidence>
<dbReference type="GO" id="GO:0003677">
    <property type="term" value="F:DNA binding"/>
    <property type="evidence" value="ECO:0007669"/>
    <property type="project" value="UniProtKB-KW"/>
</dbReference>
<protein>
    <submittedName>
        <fullName evidence="15 16">Delta(14)-sterol reductase</fullName>
    </submittedName>
    <submittedName>
        <fullName evidence="12">LBR_0 protein</fullName>
    </submittedName>
    <submittedName>
        <fullName evidence="13">LBR_2 protein</fullName>
    </submittedName>
</protein>
<dbReference type="RefSeq" id="XP_011305217.1">
    <property type="nucleotide sequence ID" value="XM_011306915.1"/>
</dbReference>
<dbReference type="GO" id="GO:0005637">
    <property type="term" value="C:nuclear inner membrane"/>
    <property type="evidence" value="ECO:0007669"/>
    <property type="project" value="UniProtKB-SubCell"/>
</dbReference>
<dbReference type="GO" id="GO:0005789">
    <property type="term" value="C:endoplasmic reticulum membrane"/>
    <property type="evidence" value="ECO:0007669"/>
    <property type="project" value="TreeGrafter"/>
</dbReference>
<evidence type="ECO:0000313" key="12">
    <source>
        <dbReference type="EMBL" id="JAG70432.1"/>
    </source>
</evidence>
<organism evidence="13">
    <name type="scientific">Fopius arisanus</name>
    <dbReference type="NCBI Taxonomy" id="64838"/>
    <lineage>
        <taxon>Eukaryota</taxon>
        <taxon>Metazoa</taxon>
        <taxon>Ecdysozoa</taxon>
        <taxon>Arthropoda</taxon>
        <taxon>Hexapoda</taxon>
        <taxon>Insecta</taxon>
        <taxon>Pterygota</taxon>
        <taxon>Neoptera</taxon>
        <taxon>Endopterygota</taxon>
        <taxon>Hymenoptera</taxon>
        <taxon>Apocrita</taxon>
        <taxon>Ichneumonoidea</taxon>
        <taxon>Braconidae</taxon>
        <taxon>Opiinae</taxon>
        <taxon>Fopius</taxon>
    </lineage>
</organism>
<evidence type="ECO:0000256" key="3">
    <source>
        <dbReference type="ARBA" id="ARBA00022553"/>
    </source>
</evidence>
<dbReference type="Pfam" id="PF01222">
    <property type="entry name" value="ERG4_ERG24"/>
    <property type="match status" value="1"/>
</dbReference>
<feature type="transmembrane region" description="Helical" evidence="11">
    <location>
        <begin position="321"/>
        <end position="341"/>
    </location>
</feature>
<feature type="compositionally biased region" description="Basic and acidic residues" evidence="10">
    <location>
        <begin position="108"/>
        <end position="119"/>
    </location>
</feature>
<accession>A0A9R1U2Y7</accession>
<dbReference type="RefSeq" id="XP_011305218.1">
    <property type="nucleotide sequence ID" value="XM_011306916.1"/>
</dbReference>
<dbReference type="EMBL" id="GBYB01000665">
    <property type="protein sequence ID" value="JAG70432.1"/>
    <property type="molecule type" value="Transcribed_RNA"/>
</dbReference>
<evidence type="ECO:0000256" key="9">
    <source>
        <dbReference type="ARBA" id="ARBA00023242"/>
    </source>
</evidence>
<keyword evidence="4 11" id="KW-0812">Transmembrane</keyword>
<dbReference type="Gene3D" id="1.20.120.1630">
    <property type="match status" value="1"/>
</dbReference>
<evidence type="ECO:0000256" key="11">
    <source>
        <dbReference type="SAM" id="Phobius"/>
    </source>
</evidence>
<accession>A0A0C9R1C3</accession>
<gene>
    <name evidence="13" type="primary">LBR_2</name>
    <name evidence="15 16" type="synonym">LBR</name>
    <name evidence="12" type="synonym">LBR_0</name>
    <name evidence="12" type="ORF">g.11439</name>
    <name evidence="13" type="ORF">g.11440</name>
</gene>
<keyword evidence="9" id="KW-0539">Nucleus</keyword>
<accession>A0A9R1T9R1</accession>
<keyword evidence="3" id="KW-0597">Phosphoprotein</keyword>
<feature type="transmembrane region" description="Helical" evidence="11">
    <location>
        <begin position="486"/>
        <end position="504"/>
    </location>
</feature>
<dbReference type="SUPFAM" id="SSF63748">
    <property type="entry name" value="Tudor/PWWP/MBT"/>
    <property type="match status" value="1"/>
</dbReference>
<dbReference type="GeneID" id="105267809"/>
<dbReference type="InterPro" id="IPR001171">
    <property type="entry name" value="ERG24_DHCR-like"/>
</dbReference>
<comment type="similarity">
    <text evidence="2">Belongs to the ERG4/ERG24 family.</text>
</comment>
<feature type="compositionally biased region" description="Basic residues" evidence="10">
    <location>
        <begin position="83"/>
        <end position="94"/>
    </location>
</feature>
<dbReference type="Proteomes" id="UP000694866">
    <property type="component" value="Unplaced"/>
</dbReference>
<evidence type="ECO:0000313" key="14">
    <source>
        <dbReference type="Proteomes" id="UP000694866"/>
    </source>
</evidence>
<dbReference type="AlphaFoldDB" id="A0A0C9R1C3"/>
<reference evidence="13" key="1">
    <citation type="submission" date="2015-01" db="EMBL/GenBank/DDBJ databases">
        <title>Transcriptome Assembly of Fopius arisanus.</title>
        <authorList>
            <person name="Geib S."/>
        </authorList>
    </citation>
    <scope>NUCLEOTIDE SEQUENCE</scope>
</reference>
<sequence>MKFNEGEEVFAKLPNLEYYQKGKIIGIKGDKYSVLLEEGVEVSMHEEDIQADRPSRSSGRTRGRGRKSPSRKSPSRFSPSRKSPSRRSPSRRSPARSPTSKLRKLPRRIREDREEDKESSSVNLSETDQLSELLPLQSRMREPPTATRRSTRISAMKTDRVIPTRSIDRALSLPVERKITYDYLTDVKERGFSVQRDQDLQKLLHYEEEALPDSSTTVEKFKKTKELELIAKPQEWAGWIGALILTVVLPISIILPQVACHNNKCSNTDFRLPMKWQVYLNLQATLYYLGFIIFVGMMSLLPIGKIVDGQENKIGRLQYHVNGWMTAIISLIILITCEYQSLRICDYILASALKLAVSGWIIGTAIAILLFIKAESAPVAALNIYGSTNNLIYDFWQGREINPRIGGIDFKMILVRAAVIGALIINTAIVSQAIGRFDLDALRNVNPTVLVVTGMQIIYCLDAIFYEGTSFTSFRFMYEGTGYMTCVANLMYPFLVTLVTRYVFYQNLQTSPYVLASLSFTFLVGYMIYRMSNNQKDEFRRNPYSPAVSNLETILTPRGKKLIISGLWGQVKHPNYLGDIIMNWSMAGVSLFTHQIVPYYPVITLTFVLMHRAYRDHVRCKTRYGTAWHQYSCQVRSLIFKRIY</sequence>
<dbReference type="GO" id="GO:0006695">
    <property type="term" value="P:cholesterol biosynthetic process"/>
    <property type="evidence" value="ECO:0007669"/>
    <property type="project" value="TreeGrafter"/>
</dbReference>
<evidence type="ECO:0000256" key="4">
    <source>
        <dbReference type="ARBA" id="ARBA00022692"/>
    </source>
</evidence>
<dbReference type="EMBL" id="GBYB01000666">
    <property type="protein sequence ID" value="JAG70433.1"/>
    <property type="molecule type" value="Transcribed_RNA"/>
</dbReference>
<evidence type="ECO:0000256" key="10">
    <source>
        <dbReference type="SAM" id="MobiDB-lite"/>
    </source>
</evidence>
<feature type="transmembrane region" description="Helical" evidence="11">
    <location>
        <begin position="236"/>
        <end position="258"/>
    </location>
</feature>